<dbReference type="InterPro" id="IPR003545">
    <property type="entry name" value="Telomerase_RT"/>
</dbReference>
<dbReference type="GO" id="GO:0007004">
    <property type="term" value="P:telomere maintenance via telomerase"/>
    <property type="evidence" value="ECO:0007669"/>
    <property type="project" value="TreeGrafter"/>
</dbReference>
<evidence type="ECO:0000256" key="9">
    <source>
        <dbReference type="ARBA" id="ARBA00022895"/>
    </source>
</evidence>
<evidence type="ECO:0000256" key="10">
    <source>
        <dbReference type="ARBA" id="ARBA00022918"/>
    </source>
</evidence>
<evidence type="ECO:0000313" key="16">
    <source>
        <dbReference type="Proteomes" id="UP000515204"/>
    </source>
</evidence>
<keyword evidence="16" id="KW-1185">Reference proteome</keyword>
<evidence type="ECO:0000256" key="12">
    <source>
        <dbReference type="ARBA" id="ARBA00032044"/>
    </source>
</evidence>
<dbReference type="OrthoDB" id="289721at2759"/>
<keyword evidence="8 14" id="KW-0460">Magnesium</keyword>
<dbReference type="GO" id="GO:0003720">
    <property type="term" value="F:telomerase activity"/>
    <property type="evidence" value="ECO:0007669"/>
    <property type="project" value="InterPro"/>
</dbReference>
<keyword evidence="9 14" id="KW-0779">Telomere</keyword>
<sequence>MTAINRLDLQLSNTISNANHRNLLMNMQRTCQRKRPFQWRDQNQRNTKRRKNELAPQFSHQYLAFIPINKYNSEVKLFESRSQLRKTACTRAKISKFHILETENTSQDIFHKIISMKVGLQENDEHIDFSNISPTLSPILEKFKKQHKKFKYLDELKNIMKKAEKKLAKQRYKGQIHVYLLKSFFGYILYKNVPLELFGTRQNFKAVKKTVHHLLKTHPIKEKIKRKNEHLNKGRDIITAVGSLSIEPLLKKLDVSKIEWLYPLKNIKEKWIIILKLLHWFFAQYIIKILHKYTVLIGIRQQWVYITKDDWCQIQDAFINEKVKAGDLILVKQTFVYDKQATQNTLDCIKKYRLVPNSLGLRVIAMCKDEKNSLIIGIIMTFLQQLYCKYFIYEEEIPTVQRCIQQILNFKKLNKTNLYYVHCDIQDAFGSIIQEKLLNIIKTCVKQHLPLYLSMCKCRKEKKYVIENIGLFQEMLPLKNIRIIDKKPTMVGCNKLIPKISKLLLKQKIKLYGKEYLIKTGVPQGLRLSPIFSDIYYQDMCNKLFPKFKSSGLLCRYVDDILFITKEKIYAEEFLKLVRKGIPEYNVKFKLNQIKTNVELPVYKPTKVKYIGKLIYI</sequence>
<evidence type="ECO:0000256" key="8">
    <source>
        <dbReference type="ARBA" id="ARBA00022842"/>
    </source>
</evidence>
<proteinExistence type="inferred from homology"/>
<name>A0A6P3Y6L7_DINQU</name>
<comment type="function">
    <text evidence="14">Telomerase is a ribonucleoprotein enzyme essential for the replication of chromosome termini in most eukaryotes. It elongates telomeres. It is a reverse transcriptase that adds simple sequence repeats to chromosome ends by copying a template sequence within the RNA component of the enzyme.</text>
</comment>
<dbReference type="GO" id="GO:0000781">
    <property type="term" value="C:chromosome, telomeric region"/>
    <property type="evidence" value="ECO:0007669"/>
    <property type="project" value="UniProtKB-SubCell"/>
</dbReference>
<dbReference type="InterPro" id="IPR021891">
    <property type="entry name" value="Telomerase_RBD"/>
</dbReference>
<feature type="domain" description="Reverse transcriptase" evidence="15">
    <location>
        <begin position="347"/>
        <end position="615"/>
    </location>
</feature>
<keyword evidence="4 14" id="KW-0158">Chromosome</keyword>
<dbReference type="CTD" id="7015"/>
<keyword evidence="11 14" id="KW-0539">Nucleus</keyword>
<dbReference type="GO" id="GO:0070034">
    <property type="term" value="F:telomerase RNA binding"/>
    <property type="evidence" value="ECO:0007669"/>
    <property type="project" value="TreeGrafter"/>
</dbReference>
<dbReference type="GO" id="GO:0000333">
    <property type="term" value="C:telomerase catalytic core complex"/>
    <property type="evidence" value="ECO:0007669"/>
    <property type="project" value="TreeGrafter"/>
</dbReference>
<evidence type="ECO:0000256" key="13">
    <source>
        <dbReference type="ARBA" id="ARBA00048173"/>
    </source>
</evidence>
<keyword evidence="10 14" id="KW-0695">RNA-directed DNA polymerase</keyword>
<evidence type="ECO:0000256" key="7">
    <source>
        <dbReference type="ARBA" id="ARBA00022723"/>
    </source>
</evidence>
<protein>
    <recommendedName>
        <fullName evidence="3 14">Telomerase reverse transcriptase</fullName>
        <ecNumber evidence="2 14">2.7.7.49</ecNumber>
    </recommendedName>
    <alternativeName>
        <fullName evidence="12 14">Telomerase catalytic subunit</fullName>
    </alternativeName>
</protein>
<evidence type="ECO:0000256" key="2">
    <source>
        <dbReference type="ARBA" id="ARBA00012493"/>
    </source>
</evidence>
<evidence type="ECO:0000256" key="11">
    <source>
        <dbReference type="ARBA" id="ARBA00023242"/>
    </source>
</evidence>
<reference evidence="17" key="1">
    <citation type="submission" date="2025-08" db="UniProtKB">
        <authorList>
            <consortium name="RefSeq"/>
        </authorList>
    </citation>
    <scope>IDENTIFICATION</scope>
</reference>
<evidence type="ECO:0000256" key="6">
    <source>
        <dbReference type="ARBA" id="ARBA00022695"/>
    </source>
</evidence>
<keyword evidence="7 14" id="KW-0479">Metal-binding</keyword>
<evidence type="ECO:0000256" key="1">
    <source>
        <dbReference type="ARBA" id="ARBA00008001"/>
    </source>
</evidence>
<comment type="subcellular location">
    <subcellularLocation>
        <location evidence="14">Nucleus</location>
    </subcellularLocation>
    <subcellularLocation>
        <location evidence="14">Chromosome</location>
        <location evidence="14">Telomere</location>
    </subcellularLocation>
</comment>
<evidence type="ECO:0000256" key="4">
    <source>
        <dbReference type="ARBA" id="ARBA00022454"/>
    </source>
</evidence>
<dbReference type="RefSeq" id="XP_014485714.1">
    <property type="nucleotide sequence ID" value="XM_014630228.1"/>
</dbReference>
<dbReference type="Gene3D" id="1.10.132.70">
    <property type="match status" value="2"/>
</dbReference>
<dbReference type="GO" id="GO:0042162">
    <property type="term" value="F:telomeric DNA binding"/>
    <property type="evidence" value="ECO:0007669"/>
    <property type="project" value="TreeGrafter"/>
</dbReference>
<keyword evidence="5 14" id="KW-0808">Transferase</keyword>
<dbReference type="PROSITE" id="PS50878">
    <property type="entry name" value="RT_POL"/>
    <property type="match status" value="1"/>
</dbReference>
<evidence type="ECO:0000259" key="15">
    <source>
        <dbReference type="PROSITE" id="PS50878"/>
    </source>
</evidence>
<dbReference type="SMART" id="SM00975">
    <property type="entry name" value="Telomerase_RBD"/>
    <property type="match status" value="1"/>
</dbReference>
<evidence type="ECO:0000256" key="3">
    <source>
        <dbReference type="ARBA" id="ARBA00016182"/>
    </source>
</evidence>
<dbReference type="GO" id="GO:0046872">
    <property type="term" value="F:metal ion binding"/>
    <property type="evidence" value="ECO:0007669"/>
    <property type="project" value="UniProtKB-KW"/>
</dbReference>
<dbReference type="PANTHER" id="PTHR12066:SF0">
    <property type="entry name" value="TELOMERASE REVERSE TRANSCRIPTASE"/>
    <property type="match status" value="1"/>
</dbReference>
<dbReference type="EC" id="2.7.7.49" evidence="2 14"/>
<dbReference type="Pfam" id="PF00078">
    <property type="entry name" value="RVT_1"/>
    <property type="match status" value="1"/>
</dbReference>
<comment type="similarity">
    <text evidence="1 14">Belongs to the reverse transcriptase family. Telomerase subfamily.</text>
</comment>
<dbReference type="Gene3D" id="3.30.70.2630">
    <property type="match status" value="1"/>
</dbReference>
<keyword evidence="6 14" id="KW-0548">Nucleotidyltransferase</keyword>
<dbReference type="Proteomes" id="UP000515204">
    <property type="component" value="Unplaced"/>
</dbReference>
<evidence type="ECO:0000256" key="5">
    <source>
        <dbReference type="ARBA" id="ARBA00022679"/>
    </source>
</evidence>
<dbReference type="PANTHER" id="PTHR12066">
    <property type="entry name" value="TELOMERASE REVERSE TRANSCRIPTASE"/>
    <property type="match status" value="1"/>
</dbReference>
<dbReference type="KEGG" id="dqu:106750122"/>
<dbReference type="SUPFAM" id="SSF56672">
    <property type="entry name" value="DNA/RNA polymerases"/>
    <property type="match status" value="1"/>
</dbReference>
<evidence type="ECO:0000313" key="17">
    <source>
        <dbReference type="RefSeq" id="XP_014485714.1"/>
    </source>
</evidence>
<comment type="catalytic activity">
    <reaction evidence="13 14">
        <text>DNA(n) + a 2'-deoxyribonucleoside 5'-triphosphate = DNA(n+1) + diphosphate</text>
        <dbReference type="Rhea" id="RHEA:22508"/>
        <dbReference type="Rhea" id="RHEA-COMP:17339"/>
        <dbReference type="Rhea" id="RHEA-COMP:17340"/>
        <dbReference type="ChEBI" id="CHEBI:33019"/>
        <dbReference type="ChEBI" id="CHEBI:61560"/>
        <dbReference type="ChEBI" id="CHEBI:173112"/>
        <dbReference type="EC" id="2.7.7.49"/>
    </reaction>
</comment>
<dbReference type="InterPro" id="IPR000477">
    <property type="entry name" value="RT_dom"/>
</dbReference>
<dbReference type="InterPro" id="IPR043502">
    <property type="entry name" value="DNA/RNA_pol_sf"/>
</dbReference>
<dbReference type="CDD" id="cd01648">
    <property type="entry name" value="TERT"/>
    <property type="match status" value="1"/>
</dbReference>
<accession>A0A6P3Y6L7</accession>
<gene>
    <name evidence="17" type="primary">LOC106750122</name>
</gene>
<evidence type="ECO:0000256" key="14">
    <source>
        <dbReference type="RuleBase" id="RU365061"/>
    </source>
</evidence>
<dbReference type="GeneID" id="106750122"/>
<organism evidence="16 17">
    <name type="scientific">Dinoponera quadriceps</name>
    <name type="common">South American ant</name>
    <dbReference type="NCBI Taxonomy" id="609295"/>
    <lineage>
        <taxon>Eukaryota</taxon>
        <taxon>Metazoa</taxon>
        <taxon>Ecdysozoa</taxon>
        <taxon>Arthropoda</taxon>
        <taxon>Hexapoda</taxon>
        <taxon>Insecta</taxon>
        <taxon>Pterygota</taxon>
        <taxon>Neoptera</taxon>
        <taxon>Endopterygota</taxon>
        <taxon>Hymenoptera</taxon>
        <taxon>Apocrita</taxon>
        <taxon>Aculeata</taxon>
        <taxon>Formicoidea</taxon>
        <taxon>Formicidae</taxon>
        <taxon>Ponerinae</taxon>
        <taxon>Ponerini</taxon>
        <taxon>Dinoponera</taxon>
    </lineage>
</organism>
<dbReference type="AlphaFoldDB" id="A0A6P3Y6L7"/>